<protein>
    <submittedName>
        <fullName evidence="1">Uncharacterized protein</fullName>
    </submittedName>
</protein>
<comment type="caution">
    <text evidence="1">The sequence shown here is derived from an EMBL/GenBank/DDBJ whole genome shotgun (WGS) entry which is preliminary data.</text>
</comment>
<reference evidence="1 2" key="1">
    <citation type="submission" date="2018-02" db="EMBL/GenBank/DDBJ databases">
        <title>Fusarium culmorum secondary metabolites in fungal-bacterial-plant interactions.</title>
        <authorList>
            <person name="Schmidt R."/>
        </authorList>
    </citation>
    <scope>NUCLEOTIDE SEQUENCE [LARGE SCALE GENOMIC DNA]</scope>
    <source>
        <strain evidence="1 2">PV</strain>
    </source>
</reference>
<name>A0A2T4GYJ7_FUSCU</name>
<keyword evidence="2" id="KW-1185">Reference proteome</keyword>
<dbReference type="AlphaFoldDB" id="A0A2T4GYJ7"/>
<evidence type="ECO:0000313" key="1">
    <source>
        <dbReference type="EMBL" id="PTD08638.1"/>
    </source>
</evidence>
<dbReference type="EMBL" id="PVEM01000004">
    <property type="protein sequence ID" value="PTD08638.1"/>
    <property type="molecule type" value="Genomic_DNA"/>
</dbReference>
<evidence type="ECO:0000313" key="2">
    <source>
        <dbReference type="Proteomes" id="UP000241587"/>
    </source>
</evidence>
<proteinExistence type="predicted"/>
<accession>A0A2T4GYJ7</accession>
<gene>
    <name evidence="1" type="ORF">FCULG_00010856</name>
</gene>
<sequence length="208" mass="23801">MTGDKTCLENSFLLEEWRMVKVCVTLQFRQAPINEAQLNSRVAYAPCLFSPWCDSYLSDRDYDNRKTERKSIVAINRRLLIAVRGSSYRCSCGFVLENFHRNSCHHTRSAHDVSMSRCRCRDPQTLNLNYGVIRNSLLSSAITPWANRRQSGARLHTLQIGPFLRIEQHSIEEIPQTFVRNTIHFICGPVVLTSSNKQDRAGQGKVPS</sequence>
<dbReference type="Proteomes" id="UP000241587">
    <property type="component" value="Unassembled WGS sequence"/>
</dbReference>
<organism evidence="1 2">
    <name type="scientific">Fusarium culmorum</name>
    <dbReference type="NCBI Taxonomy" id="5516"/>
    <lineage>
        <taxon>Eukaryota</taxon>
        <taxon>Fungi</taxon>
        <taxon>Dikarya</taxon>
        <taxon>Ascomycota</taxon>
        <taxon>Pezizomycotina</taxon>
        <taxon>Sordariomycetes</taxon>
        <taxon>Hypocreomycetidae</taxon>
        <taxon>Hypocreales</taxon>
        <taxon>Nectriaceae</taxon>
        <taxon>Fusarium</taxon>
    </lineage>
</organism>